<dbReference type="Gene3D" id="3.40.50.1000">
    <property type="entry name" value="HAD superfamily/HAD-like"/>
    <property type="match status" value="1"/>
</dbReference>
<dbReference type="RefSeq" id="YP_010064578.1">
    <property type="nucleotide sequence ID" value="NC_054892.1"/>
</dbReference>
<sequence length="179" mass="20485">MIEFEIWGKTYRLPTPNKGVVIVDYDGTLSDGAHRLHLLPTKDLHLTESWSEFNRAAIHDTPIRDTIAVINGLWVSGFAVIVLTGRSDEVERESHEWLNYHGVKYDYMIMRRATDNRKDTIIKEEVLRAIGLENIVCAFDDSPSVIPFMRSLGITTYAVTHYEQPHSHLQSHGVEELPE</sequence>
<dbReference type="KEGG" id="vg:65053032"/>
<dbReference type="Pfam" id="PF25109">
    <property type="entry name" value="HAD_PNKP"/>
    <property type="match status" value="1"/>
</dbReference>
<keyword evidence="2" id="KW-0808">Transferase</keyword>
<feature type="domain" description="Polynucleotide kinase PNKP phosphatase" evidence="1">
    <location>
        <begin position="20"/>
        <end position="160"/>
    </location>
</feature>
<dbReference type="InterPro" id="IPR036412">
    <property type="entry name" value="HAD-like_sf"/>
</dbReference>
<reference evidence="2 3" key="1">
    <citation type="submission" date="2019-06" db="EMBL/GenBank/DDBJ databases">
        <title>Complete genome sequence of the virus isoalte vB_EcoS_PHB17 infecting Shiga toxin-producing Escherichia.</title>
        <authorList>
            <person name="Chen Y."/>
            <person name="Qian P."/>
            <person name="Song J."/>
            <person name="Li X."/>
        </authorList>
    </citation>
    <scope>NUCLEOTIDE SEQUENCE [LARGE SCALE GENOMIC DNA]</scope>
</reference>
<keyword evidence="2" id="KW-0418">Kinase</keyword>
<keyword evidence="3" id="KW-1185">Reference proteome</keyword>
<dbReference type="SUPFAM" id="SSF56784">
    <property type="entry name" value="HAD-like"/>
    <property type="match status" value="1"/>
</dbReference>
<dbReference type="InterPro" id="IPR056782">
    <property type="entry name" value="HAD_PNKP"/>
</dbReference>
<accession>A0A514DKK5</accession>
<evidence type="ECO:0000313" key="3">
    <source>
        <dbReference type="Proteomes" id="UP000315658"/>
    </source>
</evidence>
<name>A0A514DKK5_9CAUD</name>
<dbReference type="GO" id="GO:0016301">
    <property type="term" value="F:kinase activity"/>
    <property type="evidence" value="ECO:0007669"/>
    <property type="project" value="UniProtKB-KW"/>
</dbReference>
<dbReference type="Proteomes" id="UP000315658">
    <property type="component" value="Segment"/>
</dbReference>
<proteinExistence type="predicted"/>
<organism evidence="2 3">
    <name type="scientific">Escherichia phage vB_EcoS_PHB17</name>
    <dbReference type="NCBI Taxonomy" id="2591407"/>
    <lineage>
        <taxon>Viruses</taxon>
        <taxon>Duplodnaviria</taxon>
        <taxon>Heunggongvirae</taxon>
        <taxon>Uroviricota</taxon>
        <taxon>Caudoviricetes</taxon>
        <taxon>Drexlerviridae</taxon>
        <taxon>Tempevirinae</taxon>
        <taxon>Baihuvirus</taxon>
        <taxon>Baihuvirus PHB17</taxon>
        <taxon>Changchunvirus PHB17</taxon>
    </lineage>
</organism>
<evidence type="ECO:0000259" key="1">
    <source>
        <dbReference type="Pfam" id="PF25109"/>
    </source>
</evidence>
<dbReference type="EMBL" id="MN090155">
    <property type="protein sequence ID" value="QDH94212.1"/>
    <property type="molecule type" value="Genomic_DNA"/>
</dbReference>
<dbReference type="GeneID" id="65053032"/>
<protein>
    <submittedName>
        <fullName evidence="2">Polynucleotide kinase</fullName>
    </submittedName>
</protein>
<dbReference type="InterPro" id="IPR023214">
    <property type="entry name" value="HAD_sf"/>
</dbReference>
<evidence type="ECO:0000313" key="2">
    <source>
        <dbReference type="EMBL" id="QDH94212.1"/>
    </source>
</evidence>